<keyword evidence="6" id="KW-1185">Reference proteome</keyword>
<dbReference type="CDD" id="cd00093">
    <property type="entry name" value="HTH_XRE"/>
    <property type="match status" value="1"/>
</dbReference>
<dbReference type="Proteomes" id="UP001424532">
    <property type="component" value="Unassembled WGS sequence"/>
</dbReference>
<dbReference type="PANTHER" id="PTHR36511">
    <property type="entry name" value="MERR FAMILY BACTERIAL REGULATORY PROTEIN"/>
    <property type="match status" value="1"/>
</dbReference>
<organism evidence="5 6">
    <name type="scientific">Pseudomonas sichuanensis</name>
    <dbReference type="NCBI Taxonomy" id="2213015"/>
    <lineage>
        <taxon>Bacteria</taxon>
        <taxon>Pseudomonadati</taxon>
        <taxon>Pseudomonadota</taxon>
        <taxon>Gammaproteobacteria</taxon>
        <taxon>Pseudomonadales</taxon>
        <taxon>Pseudomonadaceae</taxon>
        <taxon>Pseudomonas</taxon>
    </lineage>
</organism>
<evidence type="ECO:0000259" key="4">
    <source>
        <dbReference type="PROSITE" id="PS50943"/>
    </source>
</evidence>
<evidence type="ECO:0000313" key="6">
    <source>
        <dbReference type="Proteomes" id="UP001424532"/>
    </source>
</evidence>
<evidence type="ECO:0000313" key="5">
    <source>
        <dbReference type="EMBL" id="MEN8640494.1"/>
    </source>
</evidence>
<dbReference type="Pfam" id="PF13560">
    <property type="entry name" value="HTH_31"/>
    <property type="match status" value="1"/>
</dbReference>
<sequence>MRDIDIEKVAKAIEDDAGEAIPDLRQALMEAKAGAGRVTTPEQMLVRQARERSGLTQALFAERIATPVATLRDWEQGRFVPPGGVLCLMRLIARHPELSQELANVPEANC</sequence>
<dbReference type="Gene3D" id="1.10.260.40">
    <property type="entry name" value="lambda repressor-like DNA-binding domains"/>
    <property type="match status" value="1"/>
</dbReference>
<evidence type="ECO:0000256" key="1">
    <source>
        <dbReference type="ARBA" id="ARBA00023015"/>
    </source>
</evidence>
<name>A0ABV0DFD5_9PSED</name>
<accession>A0ABV0DFD5</accession>
<dbReference type="PANTHER" id="PTHR36511:SF6">
    <property type="entry name" value="TRANSCRIPTIONAL REGULATOR"/>
    <property type="match status" value="1"/>
</dbReference>
<dbReference type="InterPro" id="IPR052359">
    <property type="entry name" value="HTH-type_reg/antitoxin"/>
</dbReference>
<dbReference type="InterPro" id="IPR001387">
    <property type="entry name" value="Cro/C1-type_HTH"/>
</dbReference>
<dbReference type="SUPFAM" id="SSF47413">
    <property type="entry name" value="lambda repressor-like DNA-binding domains"/>
    <property type="match status" value="1"/>
</dbReference>
<dbReference type="InterPro" id="IPR010982">
    <property type="entry name" value="Lambda_DNA-bd_dom_sf"/>
</dbReference>
<proteinExistence type="predicted"/>
<protein>
    <submittedName>
        <fullName evidence="5">Helix-turn-helix domain-containing protein</fullName>
    </submittedName>
</protein>
<dbReference type="RefSeq" id="WP_347150111.1">
    <property type="nucleotide sequence ID" value="NZ_JBDLYL010000011.1"/>
</dbReference>
<evidence type="ECO:0000256" key="2">
    <source>
        <dbReference type="ARBA" id="ARBA00023125"/>
    </source>
</evidence>
<keyword evidence="1" id="KW-0805">Transcription regulation</keyword>
<comment type="caution">
    <text evidence="5">The sequence shown here is derived from an EMBL/GenBank/DDBJ whole genome shotgun (WGS) entry which is preliminary data.</text>
</comment>
<dbReference type="EMBL" id="JBDLYL010000011">
    <property type="protein sequence ID" value="MEN8640494.1"/>
    <property type="molecule type" value="Genomic_DNA"/>
</dbReference>
<evidence type="ECO:0000256" key="3">
    <source>
        <dbReference type="ARBA" id="ARBA00023163"/>
    </source>
</evidence>
<gene>
    <name evidence="5" type="ORF">ABFE88_12620</name>
</gene>
<reference evidence="5 6" key="1">
    <citation type="submission" date="2024-05" db="EMBL/GenBank/DDBJ databases">
        <title>Sequence of Lycoming College course isolates.</title>
        <authorList>
            <person name="Reigle C.A."/>
            <person name="Newman J.D."/>
        </authorList>
    </citation>
    <scope>NUCLEOTIDE SEQUENCE [LARGE SCALE GENOMIC DNA]</scope>
    <source>
        <strain evidence="5 6">CAR-09</strain>
    </source>
</reference>
<keyword evidence="3" id="KW-0804">Transcription</keyword>
<dbReference type="PROSITE" id="PS50943">
    <property type="entry name" value="HTH_CROC1"/>
    <property type="match status" value="1"/>
</dbReference>
<keyword evidence="2" id="KW-0238">DNA-binding</keyword>
<feature type="domain" description="HTH cro/C1-type" evidence="4">
    <location>
        <begin position="46"/>
        <end position="81"/>
    </location>
</feature>